<evidence type="ECO:0000313" key="3">
    <source>
        <dbReference type="EMBL" id="KAK4277970.1"/>
    </source>
</evidence>
<reference evidence="3" key="1">
    <citation type="submission" date="2023-10" db="EMBL/GenBank/DDBJ databases">
        <title>Chromosome-level genome of the transformable northern wattle, Acacia crassicarpa.</title>
        <authorList>
            <person name="Massaro I."/>
            <person name="Sinha N.R."/>
            <person name="Poethig S."/>
            <person name="Leichty A.R."/>
        </authorList>
    </citation>
    <scope>NUCLEOTIDE SEQUENCE</scope>
    <source>
        <strain evidence="3">Acra3RX</strain>
        <tissue evidence="3">Leaf</tissue>
    </source>
</reference>
<comment type="caution">
    <text evidence="3">The sequence shown here is derived from an EMBL/GenBank/DDBJ whole genome shotgun (WGS) entry which is preliminary data.</text>
</comment>
<keyword evidence="4" id="KW-1185">Reference proteome</keyword>
<evidence type="ECO:0000313" key="4">
    <source>
        <dbReference type="Proteomes" id="UP001293593"/>
    </source>
</evidence>
<proteinExistence type="predicted"/>
<dbReference type="AlphaFoldDB" id="A0AAE1KMJ9"/>
<keyword evidence="2" id="KW-0732">Signal</keyword>
<name>A0AAE1KMJ9_9FABA</name>
<feature type="signal peptide" evidence="2">
    <location>
        <begin position="1"/>
        <end position="25"/>
    </location>
</feature>
<protein>
    <submittedName>
        <fullName evidence="3">Uncharacterized protein</fullName>
    </submittedName>
</protein>
<evidence type="ECO:0000256" key="2">
    <source>
        <dbReference type="SAM" id="SignalP"/>
    </source>
</evidence>
<dbReference type="PANTHER" id="PTHR35094:SF7">
    <property type="entry name" value="LEUCINE-RICH REPEAT EXTENSIN-LIKE PROTEIN 2"/>
    <property type="match status" value="1"/>
</dbReference>
<accession>A0AAE1KMJ9</accession>
<feature type="region of interest" description="Disordered" evidence="1">
    <location>
        <begin position="34"/>
        <end position="99"/>
    </location>
</feature>
<dbReference type="EMBL" id="JAWXYG010000003">
    <property type="protein sequence ID" value="KAK4277970.1"/>
    <property type="molecule type" value="Genomic_DNA"/>
</dbReference>
<organism evidence="3 4">
    <name type="scientific">Acacia crassicarpa</name>
    <name type="common">northern wattle</name>
    <dbReference type="NCBI Taxonomy" id="499986"/>
    <lineage>
        <taxon>Eukaryota</taxon>
        <taxon>Viridiplantae</taxon>
        <taxon>Streptophyta</taxon>
        <taxon>Embryophyta</taxon>
        <taxon>Tracheophyta</taxon>
        <taxon>Spermatophyta</taxon>
        <taxon>Magnoliopsida</taxon>
        <taxon>eudicotyledons</taxon>
        <taxon>Gunneridae</taxon>
        <taxon>Pentapetalae</taxon>
        <taxon>rosids</taxon>
        <taxon>fabids</taxon>
        <taxon>Fabales</taxon>
        <taxon>Fabaceae</taxon>
        <taxon>Caesalpinioideae</taxon>
        <taxon>mimosoid clade</taxon>
        <taxon>Acacieae</taxon>
        <taxon>Acacia</taxon>
    </lineage>
</organism>
<feature type="chain" id="PRO_5042101746" evidence="2">
    <location>
        <begin position="26"/>
        <end position="147"/>
    </location>
</feature>
<feature type="compositionally biased region" description="Pro residues" evidence="1">
    <location>
        <begin position="68"/>
        <end position="80"/>
    </location>
</feature>
<dbReference type="PANTHER" id="PTHR35094">
    <property type="entry name" value="LEUCINE-RICH REPEAT EXTENSIN-LIKE PROTEIN 2"/>
    <property type="match status" value="1"/>
</dbReference>
<gene>
    <name evidence="3" type="ORF">QN277_015883</name>
</gene>
<feature type="compositionally biased region" description="Polar residues" evidence="1">
    <location>
        <begin position="82"/>
        <end position="91"/>
    </location>
</feature>
<feature type="compositionally biased region" description="Low complexity" evidence="1">
    <location>
        <begin position="43"/>
        <end position="57"/>
    </location>
</feature>
<sequence length="147" mass="15498">MIYPQKFTTILLLFLFFIPCPFCIGESPPAAAPPPVDDSEMKCGSCPCRSSCDSGGSSSSGGGQELPIPSPPPPSPPPPSLTYLSSQNCDQSPPPPAPRFIYVTGGEPGNVPYQTQPYNWGNYNSAARSTHMGLLILVAFLVCMASS</sequence>
<evidence type="ECO:0000256" key="1">
    <source>
        <dbReference type="SAM" id="MobiDB-lite"/>
    </source>
</evidence>
<dbReference type="Proteomes" id="UP001293593">
    <property type="component" value="Unassembled WGS sequence"/>
</dbReference>